<dbReference type="PANTHER" id="PTHR23206">
    <property type="entry name" value="MASK PROTEIN"/>
    <property type="match status" value="1"/>
</dbReference>
<keyword evidence="2 3" id="KW-0040">ANK repeat</keyword>
<feature type="repeat" description="ANK" evidence="3">
    <location>
        <begin position="724"/>
        <end position="753"/>
    </location>
</feature>
<feature type="repeat" description="ANK" evidence="3">
    <location>
        <begin position="853"/>
        <end position="885"/>
    </location>
</feature>
<dbReference type="PROSITE" id="PS50088">
    <property type="entry name" value="ANK_REPEAT"/>
    <property type="match status" value="11"/>
</dbReference>
<protein>
    <submittedName>
        <fullName evidence="5">Uncharacterized protein</fullName>
    </submittedName>
</protein>
<dbReference type="EMBL" id="SAEB01000009">
    <property type="protein sequence ID" value="RVD83559.1"/>
    <property type="molecule type" value="Genomic_DNA"/>
</dbReference>
<dbReference type="InterPro" id="IPR002110">
    <property type="entry name" value="Ankyrin_rpt"/>
</dbReference>
<comment type="caution">
    <text evidence="5">The sequence shown here is derived from an EMBL/GenBank/DDBJ whole genome shotgun (WGS) entry which is preliminary data.</text>
</comment>
<dbReference type="OrthoDB" id="4772757at2759"/>
<dbReference type="Proteomes" id="UP000283090">
    <property type="component" value="Unassembled WGS sequence"/>
</dbReference>
<keyword evidence="6" id="KW-1185">Reference proteome</keyword>
<dbReference type="PANTHER" id="PTHR23206:SF7">
    <property type="entry name" value="PROTEIN KINASE DOMAIN-CONTAINING PROTEIN"/>
    <property type="match status" value="1"/>
</dbReference>
<feature type="repeat" description="ANK" evidence="3">
    <location>
        <begin position="886"/>
        <end position="918"/>
    </location>
</feature>
<dbReference type="RefSeq" id="XP_067489103.1">
    <property type="nucleotide sequence ID" value="XM_067637603.1"/>
</dbReference>
<dbReference type="GO" id="GO:0005737">
    <property type="term" value="C:cytoplasm"/>
    <property type="evidence" value="ECO:0007669"/>
    <property type="project" value="TreeGrafter"/>
</dbReference>
<feature type="repeat" description="ANK" evidence="3">
    <location>
        <begin position="622"/>
        <end position="654"/>
    </location>
</feature>
<dbReference type="GeneID" id="93590254"/>
<evidence type="ECO:0000256" key="2">
    <source>
        <dbReference type="ARBA" id="ARBA00023043"/>
    </source>
</evidence>
<evidence type="ECO:0000313" key="5">
    <source>
        <dbReference type="EMBL" id="RVD83559.1"/>
    </source>
</evidence>
<dbReference type="InterPro" id="IPR051631">
    <property type="entry name" value="Ankyrin-KH/SAM_domain"/>
</dbReference>
<dbReference type="Pfam" id="PF00023">
    <property type="entry name" value="Ank"/>
    <property type="match status" value="1"/>
</dbReference>
<evidence type="ECO:0000313" key="6">
    <source>
        <dbReference type="Proteomes" id="UP000283090"/>
    </source>
</evidence>
<reference evidence="5 6" key="1">
    <citation type="submission" date="2019-01" db="EMBL/GenBank/DDBJ databases">
        <title>Intercellular communication is required for trap formation in the nematode-trapping fungus Duddingtonia flagrans.</title>
        <authorList>
            <person name="Youssar L."/>
            <person name="Wernet V."/>
            <person name="Hensel N."/>
            <person name="Hildebrandt H.-G."/>
            <person name="Fischer R."/>
        </authorList>
    </citation>
    <scope>NUCLEOTIDE SEQUENCE [LARGE SCALE GENOMIC DNA]</scope>
    <source>
        <strain evidence="5 6">CBS H-5679</strain>
    </source>
</reference>
<evidence type="ECO:0000256" key="1">
    <source>
        <dbReference type="ARBA" id="ARBA00022737"/>
    </source>
</evidence>
<dbReference type="AlphaFoldDB" id="A0A436ZXD2"/>
<sequence length="1015" mass="110176">MNRQDLPQGAGGGSNPPSTASQIQSMEDIAMEDMNTVMDTGNHISIASLTVECHQLFREILDNIQQSDEFDIVETQFGRLNIWASNIGAVTNGNSSLDYRLRLSDDIKSMVLQLLEVLKGSLRQAIDGGRDSTRWAQIFGEVIEAASASLDRLQNLAIVIKKSSARSRNLRSKALSSDDEVNFKDFILKVLKHRFKEANGSLCEQVAESIALRRKQFDYKIRHQRKLACGTTDLGPFNSPPEPSMTGTKHRLAVPQTDHGEMDIDTRKPKRDRYIAPHGGPCAVVPSETNASTLDTKVFRETLPGHKTPRSIVSQGTSVRDLDQEYPPPPASALEQKECTCPYCCEILLSAQAKNERWWKHHVDTDLEPYSCISEKCRSSLTQFAKFQDWIHHMDTHGPSNIAWGVHLEMFRCPICEALEPFRWKEEFMDHMNSHHAERFTQAQLLTLSRRSTVVRKPHICPFCNCMPEDIAKITPQNRGKITELLPRHIASHVRSLAFMALPYRDDINDYKSEPSRDQFGEESSARSCKISDITDLEVEWSKLFAKFEGMEFMEPGDLGSPYQDDTTKVPFSHSPPRLEWAFLPLEEYHIQEDAVMQRFIATQEEMKQQNPTEATNVQGGEIGNTLQAASLKGHYNIVKLLLAKGADVNAQGGGFGSALQAASVNGHESVIELLLGKGVDVNAQGGYYGNALQAASVQGHENIVKLLLAKGADVNAQGGCYGNALQAASLKGRYGIVELLLGKGADVNAQGGEFDNALQAASLKGHENIVKLLLAKGADVNAQGGYYGNALYAASYSGHDGIVKLLLAKGADVNAQGGHYGNALQAASVKGHENIVKLLLAKGADVNAQGGYYGNALYAASVEGHENIVKLLLAKGADVNAQVGYYGNALQAASVQGHESIIELLLGKGADVNAQGGGFGNALQAASVQGHESIIELLLGKGADVNAQGGEFDNALQAASVQGYKNIVKLLLAKGADVNAQGGYYGNALQAASVKGHYGVVELLLSKGAAMTTF</sequence>
<proteinExistence type="predicted"/>
<feature type="repeat" description="ANK" evidence="3">
    <location>
        <begin position="787"/>
        <end position="819"/>
    </location>
</feature>
<accession>A0A436ZXD2</accession>
<feature type="repeat" description="ANK" evidence="3">
    <location>
        <begin position="952"/>
        <end position="984"/>
    </location>
</feature>
<dbReference type="SUPFAM" id="SSF48403">
    <property type="entry name" value="Ankyrin repeat"/>
    <property type="match status" value="1"/>
</dbReference>
<feature type="region of interest" description="Disordered" evidence="4">
    <location>
        <begin position="306"/>
        <end position="331"/>
    </location>
</feature>
<feature type="repeat" description="ANK" evidence="3">
    <location>
        <begin position="688"/>
        <end position="720"/>
    </location>
</feature>
<dbReference type="SMART" id="SM00248">
    <property type="entry name" value="ANK"/>
    <property type="match status" value="12"/>
</dbReference>
<evidence type="ECO:0000256" key="4">
    <source>
        <dbReference type="SAM" id="MobiDB-lite"/>
    </source>
</evidence>
<keyword evidence="1" id="KW-0677">Repeat</keyword>
<name>A0A436ZXD2_ARTFL</name>
<dbReference type="Gene3D" id="1.25.40.20">
    <property type="entry name" value="Ankyrin repeat-containing domain"/>
    <property type="match status" value="4"/>
</dbReference>
<dbReference type="STRING" id="97331.A0A436ZXD2"/>
<evidence type="ECO:0000256" key="3">
    <source>
        <dbReference type="PROSITE-ProRule" id="PRU00023"/>
    </source>
</evidence>
<feature type="repeat" description="ANK" evidence="3">
    <location>
        <begin position="658"/>
        <end position="687"/>
    </location>
</feature>
<gene>
    <name evidence="5" type="ORF">DFL_007943</name>
</gene>
<feature type="repeat" description="ANK" evidence="3">
    <location>
        <begin position="754"/>
        <end position="786"/>
    </location>
</feature>
<dbReference type="InterPro" id="IPR036770">
    <property type="entry name" value="Ankyrin_rpt-contain_sf"/>
</dbReference>
<feature type="region of interest" description="Disordered" evidence="4">
    <location>
        <begin position="1"/>
        <end position="21"/>
    </location>
</feature>
<feature type="repeat" description="ANK" evidence="3">
    <location>
        <begin position="820"/>
        <end position="852"/>
    </location>
</feature>
<dbReference type="PROSITE" id="PS50297">
    <property type="entry name" value="ANK_REP_REGION"/>
    <property type="match status" value="10"/>
</dbReference>
<dbReference type="VEuPathDB" id="FungiDB:DFL_007943"/>
<feature type="repeat" description="ANK" evidence="3">
    <location>
        <begin position="922"/>
        <end position="951"/>
    </location>
</feature>
<organism evidence="5 6">
    <name type="scientific">Arthrobotrys flagrans</name>
    <name type="common">Nematode-trapping fungus</name>
    <name type="synonym">Trichothecium flagrans</name>
    <dbReference type="NCBI Taxonomy" id="97331"/>
    <lineage>
        <taxon>Eukaryota</taxon>
        <taxon>Fungi</taxon>
        <taxon>Dikarya</taxon>
        <taxon>Ascomycota</taxon>
        <taxon>Pezizomycotina</taxon>
        <taxon>Orbiliomycetes</taxon>
        <taxon>Orbiliales</taxon>
        <taxon>Orbiliaceae</taxon>
        <taxon>Arthrobotrys</taxon>
    </lineage>
</organism>
<dbReference type="Pfam" id="PF12796">
    <property type="entry name" value="Ank_2"/>
    <property type="match status" value="4"/>
</dbReference>